<evidence type="ECO:0000256" key="1">
    <source>
        <dbReference type="SAM" id="SignalP"/>
    </source>
</evidence>
<keyword evidence="3" id="KW-1185">Reference proteome</keyword>
<comment type="caution">
    <text evidence="2">The sequence shown here is derived from an EMBL/GenBank/DDBJ whole genome shotgun (WGS) entry which is preliminary data.</text>
</comment>
<name>A0A542EJ22_9MICO</name>
<dbReference type="EMBL" id="VFMO01000001">
    <property type="protein sequence ID" value="TQJ15284.1"/>
    <property type="molecule type" value="Genomic_DNA"/>
</dbReference>
<gene>
    <name evidence="2" type="ORF">FB459_2823</name>
</gene>
<feature type="signal peptide" evidence="1">
    <location>
        <begin position="1"/>
        <end position="30"/>
    </location>
</feature>
<sequence length="175" mass="18394">MALCRTAALSACGLVLASASTLAVAPTASAACVDYGTYYSVSATSSYIPFKGIPTFKDGRGGEIEVSRSYSGSASYQVTAGAESEVGAVLAKAKVSVSASLTKTNTTSTTHTYRHTITSTKYGHAQYVAWSKKVTWKKYQIYTASGGGCAVRNLASGTINFPTSSEGWRYWETTS</sequence>
<dbReference type="AlphaFoldDB" id="A0A542EJ22"/>
<proteinExistence type="predicted"/>
<dbReference type="Proteomes" id="UP000320806">
    <property type="component" value="Unassembled WGS sequence"/>
</dbReference>
<reference evidence="2 3" key="1">
    <citation type="submission" date="2019-06" db="EMBL/GenBank/DDBJ databases">
        <title>Sequencing the genomes of 1000 actinobacteria strains.</title>
        <authorList>
            <person name="Klenk H.-P."/>
        </authorList>
    </citation>
    <scope>NUCLEOTIDE SEQUENCE [LARGE SCALE GENOMIC DNA]</scope>
    <source>
        <strain evidence="2 3">DSM 19828</strain>
    </source>
</reference>
<protein>
    <submittedName>
        <fullName evidence="2">Uncharacterized protein</fullName>
    </submittedName>
</protein>
<feature type="chain" id="PRO_5022141315" evidence="1">
    <location>
        <begin position="31"/>
        <end position="175"/>
    </location>
</feature>
<dbReference type="PROSITE" id="PS51257">
    <property type="entry name" value="PROKAR_LIPOPROTEIN"/>
    <property type="match status" value="1"/>
</dbReference>
<dbReference type="RefSeq" id="WP_141928890.1">
    <property type="nucleotide sequence ID" value="NZ_BAABCI010000022.1"/>
</dbReference>
<accession>A0A542EJ22</accession>
<dbReference type="OrthoDB" id="3529747at2"/>
<organism evidence="2 3">
    <name type="scientific">Yimella lutea</name>
    <dbReference type="NCBI Taxonomy" id="587872"/>
    <lineage>
        <taxon>Bacteria</taxon>
        <taxon>Bacillati</taxon>
        <taxon>Actinomycetota</taxon>
        <taxon>Actinomycetes</taxon>
        <taxon>Micrococcales</taxon>
        <taxon>Dermacoccaceae</taxon>
        <taxon>Yimella</taxon>
    </lineage>
</organism>
<evidence type="ECO:0000313" key="2">
    <source>
        <dbReference type="EMBL" id="TQJ15284.1"/>
    </source>
</evidence>
<keyword evidence="1" id="KW-0732">Signal</keyword>
<evidence type="ECO:0000313" key="3">
    <source>
        <dbReference type="Proteomes" id="UP000320806"/>
    </source>
</evidence>